<evidence type="ECO:0000256" key="1">
    <source>
        <dbReference type="ARBA" id="ARBA00005854"/>
    </source>
</evidence>
<dbReference type="GO" id="GO:0016616">
    <property type="term" value="F:oxidoreductase activity, acting on the CH-OH group of donors, NAD or NADP as acceptor"/>
    <property type="evidence" value="ECO:0007669"/>
    <property type="project" value="InterPro"/>
</dbReference>
<protein>
    <submittedName>
        <fullName evidence="7">D-2-hydroxyacid dehydrogenase</fullName>
    </submittedName>
</protein>
<dbReference type="SUPFAM" id="SSF52283">
    <property type="entry name" value="Formate/glycerate dehydrogenase catalytic domain-like"/>
    <property type="match status" value="1"/>
</dbReference>
<gene>
    <name evidence="7" type="ORF">CGZ90_15535</name>
</gene>
<evidence type="ECO:0000313" key="8">
    <source>
        <dbReference type="Proteomes" id="UP000215059"/>
    </source>
</evidence>
<dbReference type="CDD" id="cd05300">
    <property type="entry name" value="2-Hacid_dh_1"/>
    <property type="match status" value="1"/>
</dbReference>
<dbReference type="OrthoDB" id="9805416at2"/>
<dbReference type="InterPro" id="IPR029752">
    <property type="entry name" value="D-isomer_DH_CS1"/>
</dbReference>
<name>A0A235F543_9BACL</name>
<dbReference type="Pfam" id="PF00389">
    <property type="entry name" value="2-Hacid_dh"/>
    <property type="match status" value="1"/>
</dbReference>
<evidence type="ECO:0000256" key="4">
    <source>
        <dbReference type="RuleBase" id="RU003719"/>
    </source>
</evidence>
<dbReference type="InterPro" id="IPR036291">
    <property type="entry name" value="NAD(P)-bd_dom_sf"/>
</dbReference>
<keyword evidence="3" id="KW-0520">NAD</keyword>
<dbReference type="InterPro" id="IPR006140">
    <property type="entry name" value="D-isomer_DH_NAD-bd"/>
</dbReference>
<evidence type="ECO:0000313" key="7">
    <source>
        <dbReference type="EMBL" id="OYD56426.1"/>
    </source>
</evidence>
<dbReference type="PANTHER" id="PTHR43333">
    <property type="entry name" value="2-HACID_DH_C DOMAIN-CONTAINING PROTEIN"/>
    <property type="match status" value="1"/>
</dbReference>
<evidence type="ECO:0000256" key="2">
    <source>
        <dbReference type="ARBA" id="ARBA00023002"/>
    </source>
</evidence>
<dbReference type="PANTHER" id="PTHR43333:SF1">
    <property type="entry name" value="D-ISOMER SPECIFIC 2-HYDROXYACID DEHYDROGENASE NAD-BINDING DOMAIN-CONTAINING PROTEIN"/>
    <property type="match status" value="1"/>
</dbReference>
<feature type="domain" description="D-isomer specific 2-hydroxyacid dehydrogenase catalytic" evidence="5">
    <location>
        <begin position="18"/>
        <end position="307"/>
    </location>
</feature>
<reference evidence="7 8" key="1">
    <citation type="submission" date="2017-07" db="EMBL/GenBank/DDBJ databases">
        <title>Fictibacillus sp. nov. GDSW-R2A3 Genome sequencing and assembly.</title>
        <authorList>
            <person name="Mayilraj S."/>
        </authorList>
    </citation>
    <scope>NUCLEOTIDE SEQUENCE [LARGE SCALE GENOMIC DNA]</scope>
    <source>
        <strain evidence="7 8">GDSW-R2A3</strain>
    </source>
</reference>
<keyword evidence="2 4" id="KW-0560">Oxidoreductase</keyword>
<comment type="caution">
    <text evidence="7">The sequence shown here is derived from an EMBL/GenBank/DDBJ whole genome shotgun (WGS) entry which is preliminary data.</text>
</comment>
<dbReference type="Proteomes" id="UP000215059">
    <property type="component" value="Unassembled WGS sequence"/>
</dbReference>
<evidence type="ECO:0000256" key="3">
    <source>
        <dbReference type="ARBA" id="ARBA00023027"/>
    </source>
</evidence>
<dbReference type="InterPro" id="IPR006139">
    <property type="entry name" value="D-isomer_2_OHA_DH_cat_dom"/>
</dbReference>
<accession>A0A235F543</accession>
<dbReference type="SUPFAM" id="SSF51735">
    <property type="entry name" value="NAD(P)-binding Rossmann-fold domains"/>
    <property type="match status" value="1"/>
</dbReference>
<dbReference type="AlphaFoldDB" id="A0A235F543"/>
<dbReference type="Pfam" id="PF02826">
    <property type="entry name" value="2-Hacid_dh_C"/>
    <property type="match status" value="1"/>
</dbReference>
<comment type="similarity">
    <text evidence="1 4">Belongs to the D-isomer specific 2-hydroxyacid dehydrogenase family.</text>
</comment>
<feature type="domain" description="D-isomer specific 2-hydroxyacid dehydrogenase NAD-binding" evidence="6">
    <location>
        <begin position="105"/>
        <end position="279"/>
    </location>
</feature>
<dbReference type="FunFam" id="3.40.50.720:FF:000363">
    <property type="entry name" value="D-isomer specific 2-hydroxyacid dehydrogenase"/>
    <property type="match status" value="1"/>
</dbReference>
<evidence type="ECO:0000259" key="6">
    <source>
        <dbReference type="Pfam" id="PF02826"/>
    </source>
</evidence>
<dbReference type="Gene3D" id="3.40.50.720">
    <property type="entry name" value="NAD(P)-binding Rossmann-like Domain"/>
    <property type="match status" value="2"/>
</dbReference>
<dbReference type="RefSeq" id="WP_094253441.1">
    <property type="nucleotide sequence ID" value="NZ_JBHLXL010000002.1"/>
</dbReference>
<keyword evidence="8" id="KW-1185">Reference proteome</keyword>
<sequence>MYILSSARLRTPIKEQLVDTFPEMEFYFANLMDEGKNYIHQADILITYGEDLTDELIEKAEKLKWIMVISAGLEKMPFEAIKKKNILVTNARGIHAVPMAEYTIYMLLQTAKQAKTLIRNEQDKVWNRQVGMTEISGKTIGILGAGAIGTEIARLAKAFSMKTIGYNRSGEKGSYFDEIYSSPNELPELFASCDFIINVLPKTPETFRLIGKELFITMNKDAIFMNIGRGSTVVEEDLIQALENKTFAHAILDVFEQEPLPENNPLWEMDNVTVTPHISSITPQYQERAIALFEDNLKQYAKGSTKLTNIIPLERGY</sequence>
<dbReference type="GO" id="GO:0051287">
    <property type="term" value="F:NAD binding"/>
    <property type="evidence" value="ECO:0007669"/>
    <property type="project" value="InterPro"/>
</dbReference>
<evidence type="ECO:0000259" key="5">
    <source>
        <dbReference type="Pfam" id="PF00389"/>
    </source>
</evidence>
<dbReference type="PROSITE" id="PS00065">
    <property type="entry name" value="D_2_HYDROXYACID_DH_1"/>
    <property type="match status" value="1"/>
</dbReference>
<organism evidence="7 8">
    <name type="scientific">Fictibacillus aquaticus</name>
    <dbReference type="NCBI Taxonomy" id="2021314"/>
    <lineage>
        <taxon>Bacteria</taxon>
        <taxon>Bacillati</taxon>
        <taxon>Bacillota</taxon>
        <taxon>Bacilli</taxon>
        <taxon>Bacillales</taxon>
        <taxon>Fictibacillaceae</taxon>
        <taxon>Fictibacillus</taxon>
    </lineage>
</organism>
<proteinExistence type="inferred from homology"/>
<dbReference type="EMBL" id="NOII01000011">
    <property type="protein sequence ID" value="OYD56426.1"/>
    <property type="molecule type" value="Genomic_DNA"/>
</dbReference>